<feature type="domain" description="Protein-glutamine gamma-glutamyltransferase-like C-terminal" evidence="3">
    <location>
        <begin position="166"/>
        <end position="226"/>
    </location>
</feature>
<keyword evidence="1" id="KW-0472">Membrane</keyword>
<dbReference type="EMBL" id="CP032819">
    <property type="protein sequence ID" value="AZS30462.1"/>
    <property type="molecule type" value="Genomic_DNA"/>
</dbReference>
<evidence type="ECO:0000256" key="2">
    <source>
        <dbReference type="SAM" id="SignalP"/>
    </source>
</evidence>
<evidence type="ECO:0000313" key="4">
    <source>
        <dbReference type="EMBL" id="AZS30462.1"/>
    </source>
</evidence>
<accession>A0A3Q9IP51</accession>
<keyword evidence="1" id="KW-1133">Transmembrane helix</keyword>
<keyword evidence="5" id="KW-1185">Reference proteome</keyword>
<dbReference type="Pfam" id="PF13559">
    <property type="entry name" value="DUF4129"/>
    <property type="match status" value="1"/>
</dbReference>
<feature type="transmembrane region" description="Helical" evidence="1">
    <location>
        <begin position="95"/>
        <end position="113"/>
    </location>
</feature>
<evidence type="ECO:0000313" key="5">
    <source>
        <dbReference type="Proteomes" id="UP000270673"/>
    </source>
</evidence>
<feature type="chain" id="PRO_5018735619" evidence="2">
    <location>
        <begin position="23"/>
        <end position="241"/>
    </location>
</feature>
<keyword evidence="1" id="KW-0812">Transmembrane</keyword>
<dbReference type="KEGG" id="buy:D8S85_13505"/>
<organism evidence="4 5">
    <name type="scientific">Butyricimonas faecalis</name>
    <dbReference type="NCBI Taxonomy" id="2093856"/>
    <lineage>
        <taxon>Bacteria</taxon>
        <taxon>Pseudomonadati</taxon>
        <taxon>Bacteroidota</taxon>
        <taxon>Bacteroidia</taxon>
        <taxon>Bacteroidales</taxon>
        <taxon>Odoribacteraceae</taxon>
        <taxon>Butyricimonas</taxon>
    </lineage>
</organism>
<name>A0A3Q9IP51_9BACT</name>
<dbReference type="AlphaFoldDB" id="A0A3Q9IP51"/>
<keyword evidence="2" id="KW-0732">Signal</keyword>
<evidence type="ECO:0000256" key="1">
    <source>
        <dbReference type="SAM" id="Phobius"/>
    </source>
</evidence>
<protein>
    <submittedName>
        <fullName evidence="4">DUF4129 domain-containing protein</fullName>
    </submittedName>
</protein>
<dbReference type="RefSeq" id="WP_127075234.1">
    <property type="nucleotide sequence ID" value="NZ_CP032819.1"/>
</dbReference>
<sequence length="241" mass="28719">MRRLVKYIILFMFACVGNVAWAEEEYREPSCSPDSSYVLRAPEADFLEKYRKDAAFDYTMNIEEAPSVWEWIKHWILERLFRVKDSEGAKQTMDIILKIVLGLFALGIIYLLVRNRDKFLFRKRGTDFSPEDSVEYTGEQEADSFVRLLAKAEQEGDYVLAIRVSYSALLQMLDKKEVIHWEVSKTNQHYIYEIRNETWSHRFEEISRIFDCVCYGEFPVDEIAYRNIKRYFTEFRKEVEG</sequence>
<reference evidence="4 5" key="1">
    <citation type="submission" date="2018-10" db="EMBL/GenBank/DDBJ databases">
        <title>Butyricimonas faecalis sp. nov., isolated from human faeces and emended description of the genus Butyricimonas.</title>
        <authorList>
            <person name="Le Roy T."/>
            <person name="Van der Smissen P."/>
            <person name="Paquot A."/>
            <person name="Delzenne N."/>
            <person name="Muccioli G."/>
            <person name="Collet J.-F."/>
            <person name="Cani P.D."/>
        </authorList>
    </citation>
    <scope>NUCLEOTIDE SEQUENCE [LARGE SCALE GENOMIC DNA]</scope>
    <source>
        <strain evidence="4 5">H184</strain>
    </source>
</reference>
<gene>
    <name evidence="4" type="ORF">D8S85_13505</name>
</gene>
<dbReference type="Proteomes" id="UP000270673">
    <property type="component" value="Chromosome"/>
</dbReference>
<dbReference type="OrthoDB" id="5491447at2"/>
<evidence type="ECO:0000259" key="3">
    <source>
        <dbReference type="Pfam" id="PF13559"/>
    </source>
</evidence>
<feature type="signal peptide" evidence="2">
    <location>
        <begin position="1"/>
        <end position="22"/>
    </location>
</feature>
<proteinExistence type="predicted"/>
<dbReference type="InterPro" id="IPR025403">
    <property type="entry name" value="TgpA-like_C"/>
</dbReference>